<dbReference type="InterPro" id="IPR014729">
    <property type="entry name" value="Rossmann-like_a/b/a_fold"/>
</dbReference>
<dbReference type="UniPathway" id="UPA00253">
    <property type="reaction ID" value="UER00333"/>
</dbReference>
<feature type="binding site" evidence="8">
    <location>
        <position position="157"/>
    </location>
    <ligand>
        <name>Mg(2+)</name>
        <dbReference type="ChEBI" id="CHEBI:18420"/>
    </ligand>
</feature>
<feature type="binding site" description="in other chain" evidence="8">
    <location>
        <position position="165"/>
    </location>
    <ligand>
        <name>deamido-NAD(+)</name>
        <dbReference type="ChEBI" id="CHEBI:58437"/>
        <note>ligand shared between two neighboring subunits</note>
    </ligand>
</feature>
<keyword evidence="4 8" id="KW-0547">Nucleotide-binding</keyword>
<dbReference type="Gene3D" id="3.40.50.620">
    <property type="entry name" value="HUPs"/>
    <property type="match status" value="1"/>
</dbReference>
<protein>
    <recommendedName>
        <fullName evidence="8 10">NH(3)-dependent NAD(+) synthetase</fullName>
        <ecNumber evidence="8 10">6.3.1.5</ecNumber>
    </recommendedName>
</protein>
<feature type="binding site" evidence="8">
    <location>
        <position position="181"/>
    </location>
    <ligand>
        <name>ATP</name>
        <dbReference type="ChEBI" id="CHEBI:30616"/>
    </ligand>
</feature>
<feature type="binding site" evidence="8">
    <location>
        <position position="203"/>
    </location>
    <ligand>
        <name>ATP</name>
        <dbReference type="ChEBI" id="CHEBI:30616"/>
    </ligand>
</feature>
<feature type="binding site" description="in other chain" evidence="8">
    <location>
        <position position="132"/>
    </location>
    <ligand>
        <name>deamido-NAD(+)</name>
        <dbReference type="ChEBI" id="CHEBI:58437"/>
        <note>ligand shared between two neighboring subunits</note>
    </ligand>
</feature>
<evidence type="ECO:0000313" key="12">
    <source>
        <dbReference type="EMBL" id="VEU78398.1"/>
    </source>
</evidence>
<dbReference type="Proteomes" id="UP000290876">
    <property type="component" value="Chromosome"/>
</dbReference>
<name>A0A449BB20_9BACT</name>
<gene>
    <name evidence="8 12" type="primary">nadE</name>
    <name evidence="12" type="ORF">NCTC10184_00642</name>
</gene>
<dbReference type="RefSeq" id="WP_129623221.1">
    <property type="nucleotide sequence ID" value="NZ_LR215043.1"/>
</dbReference>
<evidence type="ECO:0000256" key="3">
    <source>
        <dbReference type="ARBA" id="ARBA00022723"/>
    </source>
</evidence>
<feature type="binding site" evidence="8">
    <location>
        <position position="172"/>
    </location>
    <ligand>
        <name>deamido-NAD(+)</name>
        <dbReference type="ChEBI" id="CHEBI:58437"/>
        <note>ligand shared between two neighboring subunits</note>
    </ligand>
</feature>
<dbReference type="EMBL" id="LR215043">
    <property type="protein sequence ID" value="VEU78398.1"/>
    <property type="molecule type" value="Genomic_DNA"/>
</dbReference>
<keyword evidence="2 8" id="KW-0436">Ligase</keyword>
<keyword evidence="5 8" id="KW-0067">ATP-binding</keyword>
<dbReference type="InterPro" id="IPR022310">
    <property type="entry name" value="NAD/GMP_synthase"/>
</dbReference>
<evidence type="ECO:0000256" key="5">
    <source>
        <dbReference type="ARBA" id="ARBA00022840"/>
    </source>
</evidence>
<dbReference type="InterPro" id="IPR003694">
    <property type="entry name" value="NAD_synthase"/>
</dbReference>
<dbReference type="SUPFAM" id="SSF52402">
    <property type="entry name" value="Adenine nucleotide alpha hydrolases-like"/>
    <property type="match status" value="1"/>
</dbReference>
<keyword evidence="13" id="KW-1185">Reference proteome</keyword>
<evidence type="ECO:0000256" key="4">
    <source>
        <dbReference type="ARBA" id="ARBA00022741"/>
    </source>
</evidence>
<dbReference type="GO" id="GO:0005737">
    <property type="term" value="C:cytoplasm"/>
    <property type="evidence" value="ECO:0007669"/>
    <property type="project" value="InterPro"/>
</dbReference>
<dbReference type="GO" id="GO:0004359">
    <property type="term" value="F:glutaminase activity"/>
    <property type="evidence" value="ECO:0007669"/>
    <property type="project" value="InterPro"/>
</dbReference>
<feature type="binding site" evidence="8">
    <location>
        <begin position="49"/>
        <end position="56"/>
    </location>
    <ligand>
        <name>ATP</name>
        <dbReference type="ChEBI" id="CHEBI:30616"/>
    </ligand>
</feature>
<keyword evidence="6 8" id="KW-0460">Magnesium</keyword>
<feature type="domain" description="NAD/GMP synthase" evidence="11">
    <location>
        <begin position="28"/>
        <end position="252"/>
    </location>
</feature>
<dbReference type="GO" id="GO:0009435">
    <property type="term" value="P:NAD+ biosynthetic process"/>
    <property type="evidence" value="ECO:0007669"/>
    <property type="project" value="UniProtKB-UniRule"/>
</dbReference>
<dbReference type="PANTHER" id="PTHR23090:SF7">
    <property type="entry name" value="NH(3)-DEPENDENT NAD(+) SYNTHETASE"/>
    <property type="match status" value="1"/>
</dbReference>
<reference evidence="12 13" key="1">
    <citation type="submission" date="2019-01" db="EMBL/GenBank/DDBJ databases">
        <authorList>
            <consortium name="Pathogen Informatics"/>
        </authorList>
    </citation>
    <scope>NUCLEOTIDE SEQUENCE [LARGE SCALE GENOMIC DNA]</scope>
    <source>
        <strain evidence="12 13">NCTC10184</strain>
    </source>
</reference>
<feature type="binding site" evidence="8">
    <location>
        <position position="152"/>
    </location>
    <ligand>
        <name>ATP</name>
        <dbReference type="ChEBI" id="CHEBI:30616"/>
    </ligand>
</feature>
<dbReference type="GO" id="GO:0005524">
    <property type="term" value="F:ATP binding"/>
    <property type="evidence" value="ECO:0007669"/>
    <property type="project" value="UniProtKB-UniRule"/>
</dbReference>
<evidence type="ECO:0000256" key="7">
    <source>
        <dbReference type="ARBA" id="ARBA00023027"/>
    </source>
</evidence>
<dbReference type="Pfam" id="PF02540">
    <property type="entry name" value="NAD_synthase"/>
    <property type="match status" value="1"/>
</dbReference>
<evidence type="ECO:0000259" key="11">
    <source>
        <dbReference type="Pfam" id="PF02540"/>
    </source>
</evidence>
<evidence type="ECO:0000256" key="9">
    <source>
        <dbReference type="RuleBase" id="RU003811"/>
    </source>
</evidence>
<proteinExistence type="inferred from homology"/>
<dbReference type="OrthoDB" id="9803818at2"/>
<dbReference type="EC" id="6.3.1.5" evidence="8 10"/>
<dbReference type="AlphaFoldDB" id="A0A449BB20"/>
<comment type="subunit">
    <text evidence="8">Homodimer.</text>
</comment>
<dbReference type="NCBIfam" id="TIGR00552">
    <property type="entry name" value="nadE"/>
    <property type="match status" value="1"/>
</dbReference>
<dbReference type="GO" id="GO:0008795">
    <property type="term" value="F:NAD+ synthase activity"/>
    <property type="evidence" value="ECO:0007669"/>
    <property type="project" value="UniProtKB-UniRule"/>
</dbReference>
<evidence type="ECO:0000256" key="10">
    <source>
        <dbReference type="RuleBase" id="RU003812"/>
    </source>
</evidence>
<dbReference type="InterPro" id="IPR022926">
    <property type="entry name" value="NH(3)-dep_NAD(+)_synth"/>
</dbReference>
<keyword evidence="3 8" id="KW-0479">Metal-binding</keyword>
<dbReference type="KEGG" id="mcob:NCTC10184_00642"/>
<feature type="binding site" description="in other chain" evidence="8">
    <location>
        <begin position="249"/>
        <end position="250"/>
    </location>
    <ligand>
        <name>deamido-NAD(+)</name>
        <dbReference type="ChEBI" id="CHEBI:58437"/>
        <note>ligand shared between two neighboring subunits</note>
    </ligand>
</feature>
<comment type="catalytic activity">
    <reaction evidence="8 10">
        <text>deamido-NAD(+) + NH4(+) + ATP = AMP + diphosphate + NAD(+) + H(+)</text>
        <dbReference type="Rhea" id="RHEA:21188"/>
        <dbReference type="ChEBI" id="CHEBI:15378"/>
        <dbReference type="ChEBI" id="CHEBI:28938"/>
        <dbReference type="ChEBI" id="CHEBI:30616"/>
        <dbReference type="ChEBI" id="CHEBI:33019"/>
        <dbReference type="ChEBI" id="CHEBI:57540"/>
        <dbReference type="ChEBI" id="CHEBI:58437"/>
        <dbReference type="ChEBI" id="CHEBI:456215"/>
        <dbReference type="EC" id="6.3.1.5"/>
    </reaction>
</comment>
<dbReference type="PANTHER" id="PTHR23090">
    <property type="entry name" value="NH 3 /GLUTAMINE-DEPENDENT NAD + SYNTHETASE"/>
    <property type="match status" value="1"/>
</dbReference>
<dbReference type="CDD" id="cd00553">
    <property type="entry name" value="NAD_synthase"/>
    <property type="match status" value="1"/>
</dbReference>
<comment type="similarity">
    <text evidence="1 8 9">Belongs to the NAD synthetase family.</text>
</comment>
<dbReference type="HAMAP" id="MF_00193">
    <property type="entry name" value="NadE_ammonia_dep"/>
    <property type="match status" value="1"/>
</dbReference>
<sequence length="274" mass="30576">MKRYGVCAYNTETKNFVCNKEMVTSYANYLVKWLQTKVRDAHAKGVIVGLSGGIDSTLVAALAQKAFPDNHLAVVMPIDSMAHEQHDLKAIISHLHLKTITVDLAASFQTLTKQLMQFTNLDLLPQSNIKPRLRMTTLYALAQQHNYLVLGTDNADEYHIGYFTKFGDGGADLLPLVHLLKCEVRALAKHLGVPDSVIHKAPSAGLWEGQSDENELGFSYADLDEYLATGHCNPVSQAKIERLHQSSQHKRDKIYQPLPFADVCECRKSVTEKE</sequence>
<evidence type="ECO:0000256" key="6">
    <source>
        <dbReference type="ARBA" id="ARBA00022842"/>
    </source>
</evidence>
<dbReference type="GO" id="GO:0046872">
    <property type="term" value="F:metal ion binding"/>
    <property type="evidence" value="ECO:0007669"/>
    <property type="project" value="UniProtKB-KW"/>
</dbReference>
<feature type="binding site" evidence="8">
    <location>
        <position position="55"/>
    </location>
    <ligand>
        <name>Mg(2+)</name>
        <dbReference type="ChEBI" id="CHEBI:18420"/>
    </ligand>
</feature>
<comment type="pathway">
    <text evidence="8">Cofactor biosynthesis; NAD(+) biosynthesis; NAD(+) from deamido-NAD(+) (ammonia route): step 1/1.</text>
</comment>
<evidence type="ECO:0000256" key="2">
    <source>
        <dbReference type="ARBA" id="ARBA00022598"/>
    </source>
</evidence>
<evidence type="ECO:0000256" key="1">
    <source>
        <dbReference type="ARBA" id="ARBA00005859"/>
    </source>
</evidence>
<dbReference type="GO" id="GO:0003952">
    <property type="term" value="F:NAD+ synthase (glutamine-hydrolyzing) activity"/>
    <property type="evidence" value="ECO:0007669"/>
    <property type="project" value="InterPro"/>
</dbReference>
<comment type="function">
    <text evidence="8">Catalyzes the ATP-dependent amidation of deamido-NAD to form NAD. Uses ammonia as a nitrogen source.</text>
</comment>
<organism evidence="12 13">
    <name type="scientific">Mycoplasmopsis columbinasalis</name>
    <dbReference type="NCBI Taxonomy" id="114880"/>
    <lineage>
        <taxon>Bacteria</taxon>
        <taxon>Bacillati</taxon>
        <taxon>Mycoplasmatota</taxon>
        <taxon>Mycoplasmoidales</taxon>
        <taxon>Metamycoplasmataceae</taxon>
        <taxon>Mycoplasmopsis</taxon>
    </lineage>
</organism>
<evidence type="ECO:0000313" key="13">
    <source>
        <dbReference type="Proteomes" id="UP000290876"/>
    </source>
</evidence>
<accession>A0A449BB20</accession>
<keyword evidence="7 8" id="KW-0520">NAD</keyword>
<evidence type="ECO:0000256" key="8">
    <source>
        <dbReference type="HAMAP-Rule" id="MF_00193"/>
    </source>
</evidence>